<evidence type="ECO:0000259" key="5">
    <source>
        <dbReference type="Pfam" id="PF00905"/>
    </source>
</evidence>
<dbReference type="InterPro" id="IPR001460">
    <property type="entry name" value="PCN-bd_Tpept"/>
</dbReference>
<sequence>MAARKQRSRFARAVPAFAAIVVVVFTFLVRLVGLQIVDAAALNEEAIGRRGVESTLWESRGQIVDRNGAVLASGVDRFDITLAPVNMKDFKRPNSETDKAEIVTVDEALKKIANITGQDPGKLRASVDAMLAADPESEFGYLAQMVTLEEYQKVRELHIPWVYFERHPMRTYPNGAVGGSLIGFVGSDGEPLAGVESQYNACLAGVNGEEAYERSADGVTIPGSVVVIKEPVAGGDLKLTIDADTQWRAQQILAEEAKRVNAEYGTITVVEAKTGELVAAAEYPTVDPNDPTTTDAEFRGANTFTAPYEPGSIMKPVTAAILYDKGAISPNDVITVPDHWPKDDGASFGDDAPHDPVQMNMNGVLTESSNVGTAEFASRIPKQERYEAMLKFGFTTRTAVNFPGEEPGVMRDASEWDIQTEHASTFGHGLTTTPAQMASAFQTIANKGEQKPLQLVRGCTKPDGTVTDVPDTTGTPVVSEKAAKLTLEGMEATAREGWLADQVAVPGYRIGIKTGTSERVDPETGTYLKGEHNISLVGVAPIDDPQYVVLVTLSHPTNIRNSSAAAPAWQKTMSYVLSVNGVAPSAQPWPDINIVK</sequence>
<reference evidence="8" key="1">
    <citation type="journal article" date="2019" name="Int. J. Syst. Evol. Microbiol.">
        <title>The Global Catalogue of Microorganisms (GCM) 10K type strain sequencing project: providing services to taxonomists for standard genome sequencing and annotation.</title>
        <authorList>
            <consortium name="The Broad Institute Genomics Platform"/>
            <consortium name="The Broad Institute Genome Sequencing Center for Infectious Disease"/>
            <person name="Wu L."/>
            <person name="Ma J."/>
        </authorList>
    </citation>
    <scope>NUCLEOTIDE SEQUENCE [LARGE SCALE GENOMIC DNA]</scope>
    <source>
        <strain evidence="8">TISTR 1511</strain>
    </source>
</reference>
<feature type="transmembrane region" description="Helical" evidence="4">
    <location>
        <begin position="12"/>
        <end position="33"/>
    </location>
</feature>
<evidence type="ECO:0000313" key="8">
    <source>
        <dbReference type="Proteomes" id="UP001597453"/>
    </source>
</evidence>
<comment type="subcellular location">
    <subcellularLocation>
        <location evidence="1">Membrane</location>
    </subcellularLocation>
</comment>
<protein>
    <submittedName>
        <fullName evidence="7">Peptidoglycan D,D-transpeptidase FtsI family protein</fullName>
    </submittedName>
</protein>
<dbReference type="InterPro" id="IPR005311">
    <property type="entry name" value="PBP_dimer"/>
</dbReference>
<dbReference type="Gene3D" id="3.30.450.330">
    <property type="match status" value="1"/>
</dbReference>
<dbReference type="SUPFAM" id="SSF56601">
    <property type="entry name" value="beta-lactamase/transpeptidase-like"/>
    <property type="match status" value="1"/>
</dbReference>
<name>A0ABW5RG15_9MICO</name>
<dbReference type="Pfam" id="PF03717">
    <property type="entry name" value="PBP_dimer"/>
    <property type="match status" value="1"/>
</dbReference>
<dbReference type="PANTHER" id="PTHR30627:SF1">
    <property type="entry name" value="PEPTIDOGLYCAN D,D-TRANSPEPTIDASE FTSI"/>
    <property type="match status" value="1"/>
</dbReference>
<comment type="similarity">
    <text evidence="2">Belongs to the transpeptidase family.</text>
</comment>
<gene>
    <name evidence="7" type="ORF">ACFSUQ_00340</name>
</gene>
<accession>A0ABW5RG15</accession>
<dbReference type="InterPro" id="IPR036138">
    <property type="entry name" value="PBP_dimer_sf"/>
</dbReference>
<dbReference type="InterPro" id="IPR012338">
    <property type="entry name" value="Beta-lactam/transpept-like"/>
</dbReference>
<dbReference type="RefSeq" id="WP_066055395.1">
    <property type="nucleotide sequence ID" value="NZ_JBHUNF010000001.1"/>
</dbReference>
<dbReference type="PANTHER" id="PTHR30627">
    <property type="entry name" value="PEPTIDOGLYCAN D,D-TRANSPEPTIDASE"/>
    <property type="match status" value="1"/>
</dbReference>
<dbReference type="EMBL" id="JBHUNF010000001">
    <property type="protein sequence ID" value="MFD2673759.1"/>
    <property type="molecule type" value="Genomic_DNA"/>
</dbReference>
<dbReference type="Proteomes" id="UP001597453">
    <property type="component" value="Unassembled WGS sequence"/>
</dbReference>
<dbReference type="Pfam" id="PF00905">
    <property type="entry name" value="Transpeptidase"/>
    <property type="match status" value="1"/>
</dbReference>
<keyword evidence="4" id="KW-0812">Transmembrane</keyword>
<evidence type="ECO:0000313" key="7">
    <source>
        <dbReference type="EMBL" id="MFD2673759.1"/>
    </source>
</evidence>
<feature type="domain" description="Penicillin-binding protein dimerisation" evidence="6">
    <location>
        <begin position="59"/>
        <end position="221"/>
    </location>
</feature>
<keyword evidence="3 4" id="KW-0472">Membrane</keyword>
<keyword evidence="8" id="KW-1185">Reference proteome</keyword>
<evidence type="ECO:0000256" key="4">
    <source>
        <dbReference type="SAM" id="Phobius"/>
    </source>
</evidence>
<proteinExistence type="inferred from homology"/>
<comment type="caution">
    <text evidence="7">The sequence shown here is derived from an EMBL/GenBank/DDBJ whole genome shotgun (WGS) entry which is preliminary data.</text>
</comment>
<dbReference type="Gene3D" id="3.40.710.10">
    <property type="entry name" value="DD-peptidase/beta-lactamase superfamily"/>
    <property type="match status" value="1"/>
</dbReference>
<keyword evidence="4" id="KW-1133">Transmembrane helix</keyword>
<dbReference type="Gene3D" id="3.90.1310.10">
    <property type="entry name" value="Penicillin-binding protein 2a (Domain 2)"/>
    <property type="match status" value="1"/>
</dbReference>
<feature type="domain" description="Penicillin-binding protein transpeptidase" evidence="5">
    <location>
        <begin position="265"/>
        <end position="573"/>
    </location>
</feature>
<dbReference type="SUPFAM" id="SSF56519">
    <property type="entry name" value="Penicillin binding protein dimerisation domain"/>
    <property type="match status" value="1"/>
</dbReference>
<organism evidence="7 8">
    <name type="scientific">Gulosibacter bifidus</name>
    <dbReference type="NCBI Taxonomy" id="272239"/>
    <lineage>
        <taxon>Bacteria</taxon>
        <taxon>Bacillati</taxon>
        <taxon>Actinomycetota</taxon>
        <taxon>Actinomycetes</taxon>
        <taxon>Micrococcales</taxon>
        <taxon>Microbacteriaceae</taxon>
        <taxon>Gulosibacter</taxon>
    </lineage>
</organism>
<evidence type="ECO:0000256" key="2">
    <source>
        <dbReference type="ARBA" id="ARBA00007171"/>
    </source>
</evidence>
<evidence type="ECO:0000256" key="3">
    <source>
        <dbReference type="ARBA" id="ARBA00023136"/>
    </source>
</evidence>
<dbReference type="InterPro" id="IPR050515">
    <property type="entry name" value="Beta-lactam/transpept"/>
</dbReference>
<evidence type="ECO:0000256" key="1">
    <source>
        <dbReference type="ARBA" id="ARBA00004370"/>
    </source>
</evidence>
<evidence type="ECO:0000259" key="6">
    <source>
        <dbReference type="Pfam" id="PF03717"/>
    </source>
</evidence>